<keyword evidence="1" id="KW-0175">Coiled coil</keyword>
<gene>
    <name evidence="3" type="ORF">SteCoe_21478</name>
</gene>
<comment type="caution">
    <text evidence="3">The sequence shown here is derived from an EMBL/GenBank/DDBJ whole genome shotgun (WGS) entry which is preliminary data.</text>
</comment>
<organism evidence="3 4">
    <name type="scientific">Stentor coeruleus</name>
    <dbReference type="NCBI Taxonomy" id="5963"/>
    <lineage>
        <taxon>Eukaryota</taxon>
        <taxon>Sar</taxon>
        <taxon>Alveolata</taxon>
        <taxon>Ciliophora</taxon>
        <taxon>Postciliodesmatophora</taxon>
        <taxon>Heterotrichea</taxon>
        <taxon>Heterotrichida</taxon>
        <taxon>Stentoridae</taxon>
        <taxon>Stentor</taxon>
    </lineage>
</organism>
<feature type="region of interest" description="Disordered" evidence="2">
    <location>
        <begin position="193"/>
        <end position="221"/>
    </location>
</feature>
<evidence type="ECO:0000256" key="1">
    <source>
        <dbReference type="SAM" id="Coils"/>
    </source>
</evidence>
<evidence type="ECO:0000313" key="3">
    <source>
        <dbReference type="EMBL" id="OMJ78671.1"/>
    </source>
</evidence>
<dbReference type="PANTHER" id="PTHR37028">
    <property type="entry name" value="UNNAMED PRODUCT-RELATED"/>
    <property type="match status" value="1"/>
</dbReference>
<sequence length="590" mass="69816">MYSEISSSAVRKRLSSTRRLLEQTLNSKHRTLNYTAEPFKEPLETTHNQLKKPNFEHFGQIFKNYTKAPISQKTECKTSTTQRSSTTTPPVYQKSKDQLIKDYQEKFSQECTFKPSISKIPQDKSLNYTERAFNREEWFKNLTKPKSEVAEQREKMKWAQEQESNRECSFQPKITNFRSINTSSLTIEERLYNHEKNKQQNREQIKREKEEKEANSYPYSPQISKSVGVLMDNRKTQVPLYKRLDELQHEKKTLRQLEKEKSEKHQNLTFRPSISENSKRLADSKCQGDLISRLSYDASKSKDCINEISLGFSSTTSKPFNTKEFLNRQHDYYIKSKNHKKEVENKNSEELSFKPRINLNSNFIANYKHKYAQETMDDKICRISSQAALKKQNMKKQINNDYYEKYTFEPKINNISKQLAKSTNMIDYQEELKNKRKIQAQASVAELQRICSFSPQINSLKKKSLMHTRKSLQNTHEKQDFDKNGEYGESKYKQGENVLENIEKARKNKEKVLFDLKQERDFKDFSNCTFQPKKTERLISENNVQVKGIERFYELRSIAKQQKIEKKLSEKTKLYHGITRDLVYAPRELC</sequence>
<dbReference type="PANTHER" id="PTHR37028:SF4">
    <property type="entry name" value="ALMS MOTIF DOMAIN-CONTAINING PROTEIN"/>
    <property type="match status" value="1"/>
</dbReference>
<dbReference type="EMBL" id="MPUH01000510">
    <property type="protein sequence ID" value="OMJ78671.1"/>
    <property type="molecule type" value="Genomic_DNA"/>
</dbReference>
<protein>
    <submittedName>
        <fullName evidence="3">Uncharacterized protein</fullName>
    </submittedName>
</protein>
<feature type="region of interest" description="Disordered" evidence="2">
    <location>
        <begin position="72"/>
        <end position="92"/>
    </location>
</feature>
<dbReference type="Proteomes" id="UP000187209">
    <property type="component" value="Unassembled WGS sequence"/>
</dbReference>
<name>A0A1R2BPI1_9CILI</name>
<dbReference type="OrthoDB" id="439158at2759"/>
<dbReference type="AlphaFoldDB" id="A0A1R2BPI1"/>
<keyword evidence="4" id="KW-1185">Reference proteome</keyword>
<feature type="compositionally biased region" description="Low complexity" evidence="2">
    <location>
        <begin position="78"/>
        <end position="88"/>
    </location>
</feature>
<accession>A0A1R2BPI1</accession>
<feature type="coiled-coil region" evidence="1">
    <location>
        <begin position="492"/>
        <end position="519"/>
    </location>
</feature>
<evidence type="ECO:0000256" key="2">
    <source>
        <dbReference type="SAM" id="MobiDB-lite"/>
    </source>
</evidence>
<proteinExistence type="predicted"/>
<feature type="compositionally biased region" description="Basic and acidic residues" evidence="2">
    <location>
        <begin position="193"/>
        <end position="214"/>
    </location>
</feature>
<reference evidence="3 4" key="1">
    <citation type="submission" date="2016-11" db="EMBL/GenBank/DDBJ databases">
        <title>The macronuclear genome of Stentor coeruleus: a giant cell with tiny introns.</title>
        <authorList>
            <person name="Slabodnick M."/>
            <person name="Ruby J.G."/>
            <person name="Reiff S.B."/>
            <person name="Swart E.C."/>
            <person name="Gosai S."/>
            <person name="Prabakaran S."/>
            <person name="Witkowska E."/>
            <person name="Larue G.E."/>
            <person name="Fisher S."/>
            <person name="Freeman R.M."/>
            <person name="Gunawardena J."/>
            <person name="Chu W."/>
            <person name="Stover N.A."/>
            <person name="Gregory B.D."/>
            <person name="Nowacki M."/>
            <person name="Derisi J."/>
            <person name="Roy S.W."/>
            <person name="Marshall W.F."/>
            <person name="Sood P."/>
        </authorList>
    </citation>
    <scope>NUCLEOTIDE SEQUENCE [LARGE SCALE GENOMIC DNA]</scope>
    <source>
        <strain evidence="3">WM001</strain>
    </source>
</reference>
<evidence type="ECO:0000313" key="4">
    <source>
        <dbReference type="Proteomes" id="UP000187209"/>
    </source>
</evidence>